<comment type="caution">
    <text evidence="4">The sequence shown here is derived from an EMBL/GenBank/DDBJ whole genome shotgun (WGS) entry which is preliminary data.</text>
</comment>
<evidence type="ECO:0000313" key="5">
    <source>
        <dbReference type="Proteomes" id="UP000093902"/>
    </source>
</evidence>
<dbReference type="GO" id="GO:0016831">
    <property type="term" value="F:carboxy-lyase activity"/>
    <property type="evidence" value="ECO:0007669"/>
    <property type="project" value="InterPro"/>
</dbReference>
<proteinExistence type="predicted"/>
<dbReference type="Proteomes" id="UP000093902">
    <property type="component" value="Unassembled WGS sequence"/>
</dbReference>
<feature type="compositionally biased region" description="Basic and acidic residues" evidence="2">
    <location>
        <begin position="65"/>
        <end position="79"/>
    </location>
</feature>
<accession>A0A1A0QJ42</accession>
<evidence type="ECO:0000313" key="4">
    <source>
        <dbReference type="EMBL" id="OBB21928.1"/>
    </source>
</evidence>
<feature type="region of interest" description="Disordered" evidence="2">
    <location>
        <begin position="64"/>
        <end position="86"/>
    </location>
</feature>
<dbReference type="GO" id="GO:0019748">
    <property type="term" value="P:secondary metabolic process"/>
    <property type="evidence" value="ECO:0007669"/>
    <property type="project" value="TreeGrafter"/>
</dbReference>
<dbReference type="RefSeq" id="WP_064938147.1">
    <property type="nucleotide sequence ID" value="NZ_LZSO01000051.1"/>
</dbReference>
<protein>
    <submittedName>
        <fullName evidence="4">Amidohydrolase</fullName>
    </submittedName>
</protein>
<dbReference type="SUPFAM" id="SSF51556">
    <property type="entry name" value="Metallo-dependent hydrolases"/>
    <property type="match status" value="1"/>
</dbReference>
<keyword evidence="4" id="KW-0378">Hydrolase</keyword>
<dbReference type="Pfam" id="PF04909">
    <property type="entry name" value="Amidohydro_2"/>
    <property type="match status" value="1"/>
</dbReference>
<gene>
    <name evidence="4" type="ORF">A5792_07800</name>
</gene>
<dbReference type="InterPro" id="IPR006680">
    <property type="entry name" value="Amidohydro-rel"/>
</dbReference>
<dbReference type="InterPro" id="IPR032465">
    <property type="entry name" value="ACMSD"/>
</dbReference>
<evidence type="ECO:0000256" key="1">
    <source>
        <dbReference type="ARBA" id="ARBA00023239"/>
    </source>
</evidence>
<dbReference type="Gene3D" id="3.20.20.140">
    <property type="entry name" value="Metal-dependent hydrolases"/>
    <property type="match status" value="1"/>
</dbReference>
<keyword evidence="1" id="KW-0456">Lyase</keyword>
<evidence type="ECO:0000256" key="2">
    <source>
        <dbReference type="SAM" id="MobiDB-lite"/>
    </source>
</evidence>
<dbReference type="PANTHER" id="PTHR21240">
    <property type="entry name" value="2-AMINO-3-CARBOXYLMUCONATE-6-SEMIALDEHYDE DECARBOXYLASE"/>
    <property type="match status" value="1"/>
</dbReference>
<dbReference type="GO" id="GO:0016787">
    <property type="term" value="F:hydrolase activity"/>
    <property type="evidence" value="ECO:0007669"/>
    <property type="project" value="UniProtKB-KW"/>
</dbReference>
<dbReference type="STRING" id="43304.GCA_001403655_04320"/>
<feature type="domain" description="Amidohydrolase-related" evidence="3">
    <location>
        <begin position="67"/>
        <end position="369"/>
    </location>
</feature>
<dbReference type="PANTHER" id="PTHR21240:SF28">
    <property type="entry name" value="ISO-OROTATE DECARBOXYLASE (EUROFUNG)"/>
    <property type="match status" value="1"/>
</dbReference>
<evidence type="ECO:0000259" key="3">
    <source>
        <dbReference type="Pfam" id="PF04909"/>
    </source>
</evidence>
<reference evidence="5" key="1">
    <citation type="submission" date="2016-06" db="EMBL/GenBank/DDBJ databases">
        <authorList>
            <person name="Sutton G."/>
            <person name="Brinkac L."/>
            <person name="Sanka R."/>
            <person name="Adams M."/>
            <person name="Lau E."/>
            <person name="Mehaffy C."/>
            <person name="Tameris M."/>
            <person name="Hatherill M."/>
            <person name="Hanekom W."/>
            <person name="Mahomed H."/>
            <person name="Mcshane H."/>
        </authorList>
    </citation>
    <scope>NUCLEOTIDE SEQUENCE [LARGE SCALE GENOMIC DNA]</scope>
    <source>
        <strain evidence="5">852002-51209_SCH5440388</strain>
    </source>
</reference>
<dbReference type="AlphaFoldDB" id="A0A1A0QJ42"/>
<dbReference type="GO" id="GO:0005737">
    <property type="term" value="C:cytoplasm"/>
    <property type="evidence" value="ECO:0007669"/>
    <property type="project" value="TreeGrafter"/>
</dbReference>
<name>A0A1A0QJ42_MYCPR</name>
<organism evidence="4 5">
    <name type="scientific">Mycolicibacterium peregrinum</name>
    <name type="common">Mycobacterium peregrinum</name>
    <dbReference type="NCBI Taxonomy" id="43304"/>
    <lineage>
        <taxon>Bacteria</taxon>
        <taxon>Bacillati</taxon>
        <taxon>Actinomycetota</taxon>
        <taxon>Actinomycetes</taxon>
        <taxon>Mycobacteriales</taxon>
        <taxon>Mycobacteriaceae</taxon>
        <taxon>Mycolicibacterium</taxon>
    </lineage>
</organism>
<sequence length="385" mass="42932">MAINNPAQPGSARTPLIDASVHVFFGSNKDLRQNFLKEPFASRGFPDYEMNWYGAPGGEYATDEQLARRASARDTKGPDRQYPGSDPDIAAQHLFTDRGVDIAVLHPMTRGIMPDRHLGTALAAAHNAMMVTRWLEHPEHGERFRGTIRVNPDDIVGALREIDKYKDHPRVVQIGIPMQSRELYGKPQFWPLWDAAADAGLPVAVHIEGGAGIQFAPTPSGKTRTYEQYLGFMALNYIYHLMNMIAEGVFERTPTLKFVWADGAADLLTPFMWRMDCFGRPHLEQTPWAPKMPSDYLPGHVYFVQGALDGPGDTDFAGEWLSFTGKEDMVMYGSSYPHWQLNEPEIPSAFSPGQREKLLWRNAAGLYGLEQDLADLVPSSAVAAQ</sequence>
<dbReference type="EMBL" id="LZSO01000051">
    <property type="protein sequence ID" value="OBB21928.1"/>
    <property type="molecule type" value="Genomic_DNA"/>
</dbReference>
<dbReference type="InterPro" id="IPR032466">
    <property type="entry name" value="Metal_Hydrolase"/>
</dbReference>